<reference evidence="1" key="1">
    <citation type="submission" date="2020-09" db="EMBL/GenBank/DDBJ databases">
        <title>Comparative genome analyses of four rice-infecting Rhizoctonia solani isolates reveal extensive enrichment of homogalacturonan modification genes.</title>
        <authorList>
            <person name="Lee D.-Y."/>
            <person name="Jeon J."/>
            <person name="Kim K.-T."/>
            <person name="Cheong K."/>
            <person name="Song H."/>
            <person name="Choi G."/>
            <person name="Ko J."/>
            <person name="Opiyo S.O."/>
            <person name="Zuo S."/>
            <person name="Madhav S."/>
            <person name="Lee Y.-H."/>
            <person name="Wang G.-L."/>
        </authorList>
    </citation>
    <scope>NUCLEOTIDE SEQUENCE</scope>
    <source>
        <strain evidence="1">AG1-IA YN-7</strain>
    </source>
</reference>
<protein>
    <submittedName>
        <fullName evidence="1">Uncharacterized protein</fullName>
    </submittedName>
</protein>
<evidence type="ECO:0000313" key="2">
    <source>
        <dbReference type="Proteomes" id="UP000650582"/>
    </source>
</evidence>
<accession>A0A8H7H552</accession>
<comment type="caution">
    <text evidence="1">The sequence shown here is derived from an EMBL/GenBank/DDBJ whole genome shotgun (WGS) entry which is preliminary data.</text>
</comment>
<dbReference type="AlphaFoldDB" id="A0A8H7H552"/>
<gene>
    <name evidence="1" type="ORF">RHS04_07797</name>
</gene>
<sequence>MYKPQSKIGWRKTAKYYNSELQKDCWRKWDILKNKWNWMVKRKKPTGDREGSRLHNAVLEAEDQHVAQEETGMLNDNGWLDLDIPIDATIVDEPPLKKPCIKSKNSPIVTRPAPPLFACSKSTQPRSAAHTLELEVIDISLDSEVLVCSNALPIKQKVKPAVKTKSGTTYYTAKDPNFTKTKKTPNKRCRNAQSTIDNISKILEHKIINVDGTHKATGIAKV</sequence>
<dbReference type="EMBL" id="JACYCC010000198">
    <property type="protein sequence ID" value="KAF8672509.1"/>
    <property type="molecule type" value="Genomic_DNA"/>
</dbReference>
<evidence type="ECO:0000313" key="1">
    <source>
        <dbReference type="EMBL" id="KAF8672509.1"/>
    </source>
</evidence>
<dbReference type="Proteomes" id="UP000650582">
    <property type="component" value="Unassembled WGS sequence"/>
</dbReference>
<name>A0A8H7H552_9AGAM</name>
<organism evidence="1 2">
    <name type="scientific">Rhizoctonia solani</name>
    <dbReference type="NCBI Taxonomy" id="456999"/>
    <lineage>
        <taxon>Eukaryota</taxon>
        <taxon>Fungi</taxon>
        <taxon>Dikarya</taxon>
        <taxon>Basidiomycota</taxon>
        <taxon>Agaricomycotina</taxon>
        <taxon>Agaricomycetes</taxon>
        <taxon>Cantharellales</taxon>
        <taxon>Ceratobasidiaceae</taxon>
        <taxon>Rhizoctonia</taxon>
    </lineage>
</organism>
<proteinExistence type="predicted"/>